<dbReference type="PANTHER" id="PTHR46411">
    <property type="entry name" value="FAMILY ATPASE, PUTATIVE-RELATED"/>
    <property type="match status" value="1"/>
</dbReference>
<evidence type="ECO:0000313" key="3">
    <source>
        <dbReference type="EMBL" id="KKY31025.1"/>
    </source>
</evidence>
<dbReference type="Pfam" id="PF22942">
    <property type="entry name" value="DUF7025"/>
    <property type="match status" value="1"/>
</dbReference>
<reference evidence="3 4" key="1">
    <citation type="submission" date="2015-05" db="EMBL/GenBank/DDBJ databases">
        <title>Distinctive expansion of gene families associated with plant cell wall degradation and secondary metabolism in the genomes of grapevine trunk pathogens.</title>
        <authorList>
            <person name="Lawrence D.P."/>
            <person name="Travadon R."/>
            <person name="Rolshausen P.E."/>
            <person name="Baumgartner K."/>
        </authorList>
    </citation>
    <scope>NUCLEOTIDE SEQUENCE [LARGE SCALE GENOMIC DNA]</scope>
    <source>
        <strain evidence="3">DA912</strain>
    </source>
</reference>
<comment type="caution">
    <text evidence="3">The sequence shown here is derived from an EMBL/GenBank/DDBJ whole genome shotgun (WGS) entry which is preliminary data.</text>
</comment>
<evidence type="ECO:0000313" key="4">
    <source>
        <dbReference type="Proteomes" id="UP000034680"/>
    </source>
</evidence>
<keyword evidence="4" id="KW-1185">Reference proteome</keyword>
<accession>A0A0G2HSA0</accession>
<name>A0A0G2HSA0_9PEZI</name>
<dbReference type="OrthoDB" id="10042665at2759"/>
<dbReference type="PANTHER" id="PTHR46411:SF3">
    <property type="entry name" value="AAA+ ATPASE DOMAIN-CONTAINING PROTEIN"/>
    <property type="match status" value="1"/>
</dbReference>
<proteinExistence type="predicted"/>
<dbReference type="EMBL" id="LCUC01000421">
    <property type="protein sequence ID" value="KKY31025.1"/>
    <property type="molecule type" value="Genomic_DNA"/>
</dbReference>
<feature type="region of interest" description="Disordered" evidence="1">
    <location>
        <begin position="154"/>
        <end position="176"/>
    </location>
</feature>
<evidence type="ECO:0000256" key="1">
    <source>
        <dbReference type="SAM" id="MobiDB-lite"/>
    </source>
</evidence>
<evidence type="ECO:0000259" key="2">
    <source>
        <dbReference type="Pfam" id="PF22942"/>
    </source>
</evidence>
<sequence>MSGEYLETQQGNWYEISGNVLSHNGEAFGWGKLTIKILQFDGTINITDLPAFPFRLHPDQENQRDLLLNRCQRFLRLLEPALKQYQGQALKREVIKALVQSHGTGTAAFDDIVTGRIHFSFYYPKLQKEDRARIWKTFLAGVSAEIFGEQLRDEEPAELAEKPMKGREVSEPHRKY</sequence>
<dbReference type="InterPro" id="IPR054289">
    <property type="entry name" value="DUF7025"/>
</dbReference>
<feature type="domain" description="DUF7025" evidence="2">
    <location>
        <begin position="7"/>
        <end position="58"/>
    </location>
</feature>
<protein>
    <submittedName>
        <fullName evidence="3">Putative aaa family atpase</fullName>
    </submittedName>
</protein>
<reference evidence="3 4" key="2">
    <citation type="submission" date="2015-05" db="EMBL/GenBank/DDBJ databases">
        <authorList>
            <person name="Morales-Cruz A."/>
            <person name="Amrine K.C."/>
            <person name="Cantu D."/>
        </authorList>
    </citation>
    <scope>NUCLEOTIDE SEQUENCE [LARGE SCALE GENOMIC DNA]</scope>
    <source>
        <strain evidence="3">DA912</strain>
    </source>
</reference>
<dbReference type="STRING" id="1214573.A0A0G2HSA0"/>
<dbReference type="Proteomes" id="UP000034680">
    <property type="component" value="Unassembled WGS sequence"/>
</dbReference>
<organism evidence="3 4">
    <name type="scientific">Diaporthe ampelina</name>
    <dbReference type="NCBI Taxonomy" id="1214573"/>
    <lineage>
        <taxon>Eukaryota</taxon>
        <taxon>Fungi</taxon>
        <taxon>Dikarya</taxon>
        <taxon>Ascomycota</taxon>
        <taxon>Pezizomycotina</taxon>
        <taxon>Sordariomycetes</taxon>
        <taxon>Sordariomycetidae</taxon>
        <taxon>Diaporthales</taxon>
        <taxon>Diaporthaceae</taxon>
        <taxon>Diaporthe</taxon>
    </lineage>
</organism>
<gene>
    <name evidence="3" type="ORF">UCDDA912_g09026</name>
</gene>
<dbReference type="AlphaFoldDB" id="A0A0G2HSA0"/>